<sequence>MSFSTTVLLCHEKLRWSICV</sequence>
<evidence type="ECO:0000313" key="1">
    <source>
        <dbReference type="EMBL" id="JAH23371.1"/>
    </source>
</evidence>
<dbReference type="EMBL" id="GBXM01085206">
    <property type="protein sequence ID" value="JAH23371.1"/>
    <property type="molecule type" value="Transcribed_RNA"/>
</dbReference>
<accession>A0A0E9R2J3</accession>
<reference evidence="1" key="1">
    <citation type="submission" date="2014-11" db="EMBL/GenBank/DDBJ databases">
        <authorList>
            <person name="Amaro Gonzalez C."/>
        </authorList>
    </citation>
    <scope>NUCLEOTIDE SEQUENCE</scope>
</reference>
<name>A0A0E9R2J3_ANGAN</name>
<protein>
    <submittedName>
        <fullName evidence="1">Uncharacterized protein</fullName>
    </submittedName>
</protein>
<dbReference type="AlphaFoldDB" id="A0A0E9R2J3"/>
<reference evidence="1" key="2">
    <citation type="journal article" date="2015" name="Fish Shellfish Immunol.">
        <title>Early steps in the European eel (Anguilla anguilla)-Vibrio vulnificus interaction in the gills: Role of the RtxA13 toxin.</title>
        <authorList>
            <person name="Callol A."/>
            <person name="Pajuelo D."/>
            <person name="Ebbesson L."/>
            <person name="Teles M."/>
            <person name="MacKenzie S."/>
            <person name="Amaro C."/>
        </authorList>
    </citation>
    <scope>NUCLEOTIDE SEQUENCE</scope>
</reference>
<organism evidence="1">
    <name type="scientific">Anguilla anguilla</name>
    <name type="common">European freshwater eel</name>
    <name type="synonym">Muraena anguilla</name>
    <dbReference type="NCBI Taxonomy" id="7936"/>
    <lineage>
        <taxon>Eukaryota</taxon>
        <taxon>Metazoa</taxon>
        <taxon>Chordata</taxon>
        <taxon>Craniata</taxon>
        <taxon>Vertebrata</taxon>
        <taxon>Euteleostomi</taxon>
        <taxon>Actinopterygii</taxon>
        <taxon>Neopterygii</taxon>
        <taxon>Teleostei</taxon>
        <taxon>Anguilliformes</taxon>
        <taxon>Anguillidae</taxon>
        <taxon>Anguilla</taxon>
    </lineage>
</organism>
<proteinExistence type="predicted"/>